<gene>
    <name evidence="3" type="primary">mhpD</name>
    <name evidence="3" type="ORF">ACFOKA_13350</name>
</gene>
<reference evidence="4" key="1">
    <citation type="journal article" date="2019" name="Int. J. Syst. Evol. Microbiol.">
        <title>The Global Catalogue of Microorganisms (GCM) 10K type strain sequencing project: providing services to taxonomists for standard genome sequencing and annotation.</title>
        <authorList>
            <consortium name="The Broad Institute Genomics Platform"/>
            <consortium name="The Broad Institute Genome Sequencing Center for Infectious Disease"/>
            <person name="Wu L."/>
            <person name="Ma J."/>
        </authorList>
    </citation>
    <scope>NUCLEOTIDE SEQUENCE [LARGE SCALE GENOMIC DNA]</scope>
    <source>
        <strain evidence="4">KCTC 62164</strain>
    </source>
</reference>
<name>A0ABV7D7L2_9PROT</name>
<keyword evidence="1 3" id="KW-0456">Lyase</keyword>
<evidence type="ECO:0000259" key="2">
    <source>
        <dbReference type="Pfam" id="PF01557"/>
    </source>
</evidence>
<dbReference type="GO" id="GO:0008684">
    <property type="term" value="F:2-oxopent-4-enoate hydratase activity"/>
    <property type="evidence" value="ECO:0007669"/>
    <property type="project" value="UniProtKB-EC"/>
</dbReference>
<protein>
    <submittedName>
        <fullName evidence="3">2-keto-4-pentenoate hydratase</fullName>
        <ecNumber evidence="3">4.2.1.80</ecNumber>
    </submittedName>
</protein>
<dbReference type="SUPFAM" id="SSF56529">
    <property type="entry name" value="FAH"/>
    <property type="match status" value="1"/>
</dbReference>
<dbReference type="NCBIfam" id="NF008461">
    <property type="entry name" value="PRK11342.1"/>
    <property type="match status" value="1"/>
</dbReference>
<dbReference type="InterPro" id="IPR036663">
    <property type="entry name" value="Fumarylacetoacetase_C_sf"/>
</dbReference>
<comment type="caution">
    <text evidence="3">The sequence shown here is derived from an EMBL/GenBank/DDBJ whole genome shotgun (WGS) entry which is preliminary data.</text>
</comment>
<evidence type="ECO:0000313" key="3">
    <source>
        <dbReference type="EMBL" id="MFC3052895.1"/>
    </source>
</evidence>
<dbReference type="EC" id="4.2.1.80" evidence="3"/>
<dbReference type="EMBL" id="JBHRSL010000010">
    <property type="protein sequence ID" value="MFC3052895.1"/>
    <property type="molecule type" value="Genomic_DNA"/>
</dbReference>
<evidence type="ECO:0000256" key="1">
    <source>
        <dbReference type="ARBA" id="ARBA00023239"/>
    </source>
</evidence>
<dbReference type="InterPro" id="IPR011234">
    <property type="entry name" value="Fumarylacetoacetase-like_C"/>
</dbReference>
<dbReference type="Gene3D" id="3.90.850.10">
    <property type="entry name" value="Fumarylacetoacetase-like, C-terminal domain"/>
    <property type="match status" value="1"/>
</dbReference>
<dbReference type="PANTHER" id="PTHR30143">
    <property type="entry name" value="ACID HYDRATASE"/>
    <property type="match status" value="1"/>
</dbReference>
<proteinExistence type="predicted"/>
<dbReference type="RefSeq" id="WP_194213470.1">
    <property type="nucleotide sequence ID" value="NZ_CP061205.1"/>
</dbReference>
<accession>A0ABV7D7L2</accession>
<organism evidence="3 4">
    <name type="scientific">Kordiimonas pumila</name>
    <dbReference type="NCBI Taxonomy" id="2161677"/>
    <lineage>
        <taxon>Bacteria</taxon>
        <taxon>Pseudomonadati</taxon>
        <taxon>Pseudomonadota</taxon>
        <taxon>Alphaproteobacteria</taxon>
        <taxon>Kordiimonadales</taxon>
        <taxon>Kordiimonadaceae</taxon>
        <taxon>Kordiimonas</taxon>
    </lineage>
</organism>
<dbReference type="Pfam" id="PF01557">
    <property type="entry name" value="FAA_hydrolase"/>
    <property type="match status" value="1"/>
</dbReference>
<sequence length="265" mass="27865">MTDSKNTLQSLADRLFDAETSGKPCAPLRSEIGVEDLDTAYAIQQINVDRALASGRRLVGRKIGLTSVAVQKQLGVDQPDFGALFADMVVPDSAVIPFSAVMQPKVEAEIALVLGQDLTTENPTIVDLIGATDYVLPALEIVGSRIENWDIKITDTIADNASCGLIVLGHSPVKLQDVDMRLCGMVMERRGEPVSMGAGAACLGSPLNAALWLANKMVQMGTPLKAGDLVMTGALGPMVAVNPGDNFEARISGVGSVRTVFGEAS</sequence>
<dbReference type="InterPro" id="IPR050772">
    <property type="entry name" value="Hydratase-Decarb/MhpD_sf"/>
</dbReference>
<dbReference type="PANTHER" id="PTHR30143:SF0">
    <property type="entry name" value="2-KETO-4-PENTENOATE HYDRATASE"/>
    <property type="match status" value="1"/>
</dbReference>
<evidence type="ECO:0000313" key="4">
    <source>
        <dbReference type="Proteomes" id="UP001595444"/>
    </source>
</evidence>
<feature type="domain" description="Fumarylacetoacetase-like C-terminal" evidence="2">
    <location>
        <begin position="71"/>
        <end position="259"/>
    </location>
</feature>
<keyword evidence="4" id="KW-1185">Reference proteome</keyword>
<dbReference type="Proteomes" id="UP001595444">
    <property type="component" value="Unassembled WGS sequence"/>
</dbReference>